<evidence type="ECO:0000313" key="3">
    <source>
        <dbReference type="Proteomes" id="UP000279259"/>
    </source>
</evidence>
<feature type="region of interest" description="Disordered" evidence="1">
    <location>
        <begin position="1"/>
        <end position="93"/>
    </location>
</feature>
<proteinExistence type="predicted"/>
<organism evidence="2 3">
    <name type="scientific">Saitozyma podzolica</name>
    <dbReference type="NCBI Taxonomy" id="1890683"/>
    <lineage>
        <taxon>Eukaryota</taxon>
        <taxon>Fungi</taxon>
        <taxon>Dikarya</taxon>
        <taxon>Basidiomycota</taxon>
        <taxon>Agaricomycotina</taxon>
        <taxon>Tremellomycetes</taxon>
        <taxon>Tremellales</taxon>
        <taxon>Trimorphomycetaceae</taxon>
        <taxon>Saitozyma</taxon>
    </lineage>
</organism>
<dbReference type="AlphaFoldDB" id="A0A427YWJ0"/>
<evidence type="ECO:0000256" key="1">
    <source>
        <dbReference type="SAM" id="MobiDB-lite"/>
    </source>
</evidence>
<sequence>MQANALTDPESREASDEPLDSHTSSREETARNTAGSTVWQDPDEAVDEGEEAHDADADNISGEDESVYSSEEDYEDYEEDDDEDDSTKPLRWPIGSIFVQRCEQLLETYRGMKSSGQAEDKTAETTKPGESAEIAEIVGSADSAESAESGEIAKARASWSEWVNNTDFMQLVEQSMWNNRFKPLNEEHERLRSIQAYLASAEFQTAWDASEGSKDPERDIGEFRKRLDRCITDRRLSRLLTQRLSGPNPSEGSSSKRSHSARVSRQYVASQGSTTEREARLLWQSWEDATMLLRMREEAMWRQNFYATEDDLPSLETSSITLFRQSLEDWIDTARRQKDDLAETDVSESLPSAPRPPGQARPFRSPSSSIWPSIFLAEKDNKPFKGTRKRRDLQEARDNPKSNRSKSKLTKVRSVDDPSSGEAYAKLSGTLGR</sequence>
<feature type="region of interest" description="Disordered" evidence="1">
    <location>
        <begin position="111"/>
        <end position="131"/>
    </location>
</feature>
<protein>
    <submittedName>
        <fullName evidence="2">Uncharacterized protein</fullName>
    </submittedName>
</protein>
<keyword evidence="3" id="KW-1185">Reference proteome</keyword>
<accession>A0A427YWJ0</accession>
<dbReference type="EMBL" id="RSCD01000001">
    <property type="protein sequence ID" value="RSH95467.1"/>
    <property type="molecule type" value="Genomic_DNA"/>
</dbReference>
<dbReference type="Proteomes" id="UP000279259">
    <property type="component" value="Unassembled WGS sequence"/>
</dbReference>
<comment type="caution">
    <text evidence="2">The sequence shown here is derived from an EMBL/GenBank/DDBJ whole genome shotgun (WGS) entry which is preliminary data.</text>
</comment>
<feature type="compositionally biased region" description="Basic and acidic residues" evidence="1">
    <location>
        <begin position="9"/>
        <end position="30"/>
    </location>
</feature>
<name>A0A427YWJ0_9TREE</name>
<feature type="region of interest" description="Disordered" evidence="1">
    <location>
        <begin position="241"/>
        <end position="271"/>
    </location>
</feature>
<evidence type="ECO:0000313" key="2">
    <source>
        <dbReference type="EMBL" id="RSH95467.1"/>
    </source>
</evidence>
<gene>
    <name evidence="2" type="ORF">EHS25_000559</name>
</gene>
<feature type="compositionally biased region" description="Acidic residues" evidence="1">
    <location>
        <begin position="61"/>
        <end position="85"/>
    </location>
</feature>
<reference evidence="2 3" key="1">
    <citation type="submission" date="2018-11" db="EMBL/GenBank/DDBJ databases">
        <title>Genome sequence of Saitozyma podzolica DSM 27192.</title>
        <authorList>
            <person name="Aliyu H."/>
            <person name="Gorte O."/>
            <person name="Ochsenreither K."/>
        </authorList>
    </citation>
    <scope>NUCLEOTIDE SEQUENCE [LARGE SCALE GENOMIC DNA]</scope>
    <source>
        <strain evidence="2 3">DSM 27192</strain>
    </source>
</reference>
<dbReference type="OrthoDB" id="10558766at2759"/>
<feature type="compositionally biased region" description="Basic and acidic residues" evidence="1">
    <location>
        <begin position="392"/>
        <end position="401"/>
    </location>
</feature>
<feature type="compositionally biased region" description="Low complexity" evidence="1">
    <location>
        <begin position="241"/>
        <end position="255"/>
    </location>
</feature>
<feature type="region of interest" description="Disordered" evidence="1">
    <location>
        <begin position="339"/>
        <end position="433"/>
    </location>
</feature>
<feature type="compositionally biased region" description="Acidic residues" evidence="1">
    <location>
        <begin position="41"/>
        <end position="53"/>
    </location>
</feature>